<dbReference type="AlphaFoldDB" id="A0A831RL56"/>
<feature type="transmembrane region" description="Helical" evidence="1">
    <location>
        <begin position="121"/>
        <end position="140"/>
    </location>
</feature>
<feature type="transmembrane region" description="Helical" evidence="1">
    <location>
        <begin position="20"/>
        <end position="47"/>
    </location>
</feature>
<dbReference type="InterPro" id="IPR010266">
    <property type="entry name" value="NnrS"/>
</dbReference>
<feature type="transmembrane region" description="Helical" evidence="1">
    <location>
        <begin position="152"/>
        <end position="172"/>
    </location>
</feature>
<keyword evidence="1" id="KW-0812">Transmembrane</keyword>
<proteinExistence type="predicted"/>
<dbReference type="Pfam" id="PF05940">
    <property type="entry name" value="NnrS"/>
    <property type="match status" value="1"/>
</dbReference>
<evidence type="ECO:0000256" key="1">
    <source>
        <dbReference type="SAM" id="Phobius"/>
    </source>
</evidence>
<dbReference type="Proteomes" id="UP000886251">
    <property type="component" value="Unassembled WGS sequence"/>
</dbReference>
<dbReference type="EMBL" id="DRKP01000062">
    <property type="protein sequence ID" value="HEB95897.1"/>
    <property type="molecule type" value="Genomic_DNA"/>
</dbReference>
<feature type="transmembrane region" description="Helical" evidence="1">
    <location>
        <begin position="365"/>
        <end position="386"/>
    </location>
</feature>
<sequence length="399" mass="43200">MLKIHSEPPKPRLQYQGIPVLALGFRPFFSLAGITAVVLLLFWLGIWSGGIAAPDYYGGIVWHSHEMLFGYAGAVIAGFLLTAVRNWTGAEVPTGRALGLLALLWLAGRLAPLFSGILPTSLVAAIDIAFLPAVAVALIPPLWQGRQRINRIFVPLLLAMGVANLLVHLQPLSMADLASRGIDMMLYLVLFLITIIAGRVVPFFTQAVIPGYQVSSRPWVEALVTVSLGLLVLLQPFGLPEQATGLVALVVAIAQALRIQLWHDRQVWGIPILWVLYSGYLWLVAGFLLLGLSGFGLLPANLAKHALTIGAIGILTLGMMARVALGHTGRPIDPPRLMLPAFVLLNLAALVRVFAPLLWPGQYALWVHLSGSLWILVFALFCALYLPMLSRPRIDGKAG</sequence>
<feature type="transmembrane region" description="Helical" evidence="1">
    <location>
        <begin position="219"/>
        <end position="237"/>
    </location>
</feature>
<accession>A0A831RL56</accession>
<keyword evidence="1" id="KW-1133">Transmembrane helix</keyword>
<protein>
    <submittedName>
        <fullName evidence="2">NnrS family protein</fullName>
    </submittedName>
</protein>
<feature type="transmembrane region" description="Helical" evidence="1">
    <location>
        <begin position="97"/>
        <end position="115"/>
    </location>
</feature>
<feature type="transmembrane region" description="Helical" evidence="1">
    <location>
        <begin position="67"/>
        <end position="85"/>
    </location>
</feature>
<name>A0A831RL56_9GAMM</name>
<evidence type="ECO:0000313" key="2">
    <source>
        <dbReference type="EMBL" id="HEB95897.1"/>
    </source>
</evidence>
<comment type="caution">
    <text evidence="2">The sequence shown here is derived from an EMBL/GenBank/DDBJ whole genome shotgun (WGS) entry which is preliminary data.</text>
</comment>
<gene>
    <name evidence="2" type="ORF">ENI96_05645</name>
</gene>
<feature type="transmembrane region" description="Helical" evidence="1">
    <location>
        <begin position="337"/>
        <end position="359"/>
    </location>
</feature>
<reference evidence="2" key="1">
    <citation type="journal article" date="2020" name="mSystems">
        <title>Genome- and Community-Level Interaction Insights into Carbon Utilization and Element Cycling Functions of Hydrothermarchaeota in Hydrothermal Sediment.</title>
        <authorList>
            <person name="Zhou Z."/>
            <person name="Liu Y."/>
            <person name="Xu W."/>
            <person name="Pan J."/>
            <person name="Luo Z.H."/>
            <person name="Li M."/>
        </authorList>
    </citation>
    <scope>NUCLEOTIDE SEQUENCE [LARGE SCALE GENOMIC DNA]</scope>
    <source>
        <strain evidence="2">HyVt-443</strain>
    </source>
</reference>
<feature type="transmembrane region" description="Helical" evidence="1">
    <location>
        <begin position="273"/>
        <end position="300"/>
    </location>
</feature>
<feature type="transmembrane region" description="Helical" evidence="1">
    <location>
        <begin position="306"/>
        <end position="325"/>
    </location>
</feature>
<keyword evidence="1" id="KW-0472">Membrane</keyword>
<feature type="transmembrane region" description="Helical" evidence="1">
    <location>
        <begin position="243"/>
        <end position="261"/>
    </location>
</feature>
<feature type="transmembrane region" description="Helical" evidence="1">
    <location>
        <begin position="184"/>
        <end position="207"/>
    </location>
</feature>
<organism evidence="2">
    <name type="scientific">Sedimenticola thiotaurini</name>
    <dbReference type="NCBI Taxonomy" id="1543721"/>
    <lineage>
        <taxon>Bacteria</taxon>
        <taxon>Pseudomonadati</taxon>
        <taxon>Pseudomonadota</taxon>
        <taxon>Gammaproteobacteria</taxon>
        <taxon>Chromatiales</taxon>
        <taxon>Sedimenticolaceae</taxon>
        <taxon>Sedimenticola</taxon>
    </lineage>
</organism>